<accession>A0ABP7BU45</accession>
<comment type="caution">
    <text evidence="1">The sequence shown here is derived from an EMBL/GenBank/DDBJ whole genome shotgun (WGS) entry which is preliminary data.</text>
</comment>
<evidence type="ECO:0000313" key="2">
    <source>
        <dbReference type="Proteomes" id="UP001500711"/>
    </source>
</evidence>
<gene>
    <name evidence="1" type="ORF">GCM10022267_65620</name>
</gene>
<proteinExistence type="predicted"/>
<dbReference type="Proteomes" id="UP001500711">
    <property type="component" value="Unassembled WGS sequence"/>
</dbReference>
<dbReference type="EMBL" id="BAABBE010000023">
    <property type="protein sequence ID" value="GAA3669735.1"/>
    <property type="molecule type" value="Genomic_DNA"/>
</dbReference>
<evidence type="ECO:0000313" key="1">
    <source>
        <dbReference type="EMBL" id="GAA3669735.1"/>
    </source>
</evidence>
<protein>
    <submittedName>
        <fullName evidence="1">Uncharacterized protein</fullName>
    </submittedName>
</protein>
<name>A0ABP7BU45_9PSEU</name>
<keyword evidence="2" id="KW-1185">Reference proteome</keyword>
<organism evidence="1 2">
    <name type="scientific">Lentzea roselyniae</name>
    <dbReference type="NCBI Taxonomy" id="531940"/>
    <lineage>
        <taxon>Bacteria</taxon>
        <taxon>Bacillati</taxon>
        <taxon>Actinomycetota</taxon>
        <taxon>Actinomycetes</taxon>
        <taxon>Pseudonocardiales</taxon>
        <taxon>Pseudonocardiaceae</taxon>
        <taxon>Lentzea</taxon>
    </lineage>
</organism>
<reference evidence="2" key="1">
    <citation type="journal article" date="2019" name="Int. J. Syst. Evol. Microbiol.">
        <title>The Global Catalogue of Microorganisms (GCM) 10K type strain sequencing project: providing services to taxonomists for standard genome sequencing and annotation.</title>
        <authorList>
            <consortium name="The Broad Institute Genomics Platform"/>
            <consortium name="The Broad Institute Genome Sequencing Center for Infectious Disease"/>
            <person name="Wu L."/>
            <person name="Ma J."/>
        </authorList>
    </citation>
    <scope>NUCLEOTIDE SEQUENCE [LARGE SCALE GENOMIC DNA]</scope>
    <source>
        <strain evidence="2">JCM 17494</strain>
    </source>
</reference>
<sequence>MLRVVKVLPQPQVTSVVTYSGWIPVFKILSLSRMAAGSLLLMTGEPEPDSTV</sequence>